<evidence type="ECO:0000313" key="18">
    <source>
        <dbReference type="EMBL" id="TXG51380.1"/>
    </source>
</evidence>
<keyword evidence="9" id="KW-0862">Zinc</keyword>
<dbReference type="Gene3D" id="2.30.280.10">
    <property type="entry name" value="SRA-YDG"/>
    <property type="match status" value="1"/>
</dbReference>
<dbReference type="AlphaFoldDB" id="A0A5C7H315"/>
<dbReference type="GO" id="GO:0016567">
    <property type="term" value="P:protein ubiquitination"/>
    <property type="evidence" value="ECO:0007669"/>
    <property type="project" value="UniProtKB-ARBA"/>
</dbReference>
<dbReference type="InterPro" id="IPR013083">
    <property type="entry name" value="Znf_RING/FYVE/PHD"/>
</dbReference>
<accession>A0A5C7H315</accession>
<dbReference type="InterPro" id="IPR017907">
    <property type="entry name" value="Znf_RING_CS"/>
</dbReference>
<evidence type="ECO:0000256" key="4">
    <source>
        <dbReference type="ARBA" id="ARBA00022679"/>
    </source>
</evidence>
<dbReference type="FunFam" id="2.30.280.10:FF:000002">
    <property type="entry name" value="E3 ubiquitin-protein ligase ORTHRUS 2"/>
    <property type="match status" value="1"/>
</dbReference>
<evidence type="ECO:0000259" key="17">
    <source>
        <dbReference type="PROSITE" id="PS51015"/>
    </source>
</evidence>
<dbReference type="InterPro" id="IPR047529">
    <property type="entry name" value="RING-HC_ORTHRUS_rpt2"/>
</dbReference>
<evidence type="ECO:0000256" key="8">
    <source>
        <dbReference type="ARBA" id="ARBA00022786"/>
    </source>
</evidence>
<feature type="compositionally biased region" description="Basic and acidic residues" evidence="15">
    <location>
        <begin position="243"/>
        <end position="274"/>
    </location>
</feature>
<dbReference type="GO" id="GO:0044027">
    <property type="term" value="P:negative regulation of gene expression via chromosomal CpG island methylation"/>
    <property type="evidence" value="ECO:0007669"/>
    <property type="project" value="TreeGrafter"/>
</dbReference>
<evidence type="ECO:0000256" key="10">
    <source>
        <dbReference type="ARBA" id="ARBA00022853"/>
    </source>
</evidence>
<comment type="subcellular location">
    <subcellularLocation>
        <location evidence="14">Nucleus</location>
    </subcellularLocation>
</comment>
<evidence type="ECO:0000313" key="19">
    <source>
        <dbReference type="Proteomes" id="UP000323000"/>
    </source>
</evidence>
<keyword evidence="10" id="KW-0156">Chromatin regulator</keyword>
<dbReference type="InterPro" id="IPR045134">
    <property type="entry name" value="UHRF1/2-like"/>
</dbReference>
<feature type="compositionally biased region" description="Acidic residues" evidence="15">
    <location>
        <begin position="420"/>
        <end position="440"/>
    </location>
</feature>
<dbReference type="CDD" id="cd23139">
    <property type="entry name" value="RING-HC_ORTHRUS_rpt2"/>
    <property type="match status" value="1"/>
</dbReference>
<dbReference type="PANTHER" id="PTHR14140:SF46">
    <property type="entry name" value="E3 UBIQUITIN-PROTEIN LIGASE ORTHRUS 1-RELATED"/>
    <property type="match status" value="1"/>
</dbReference>
<dbReference type="Pfam" id="PF02182">
    <property type="entry name" value="SAD_SRA"/>
    <property type="match status" value="1"/>
</dbReference>
<feature type="region of interest" description="Disordered" evidence="15">
    <location>
        <begin position="918"/>
        <end position="1010"/>
    </location>
</feature>
<dbReference type="PANTHER" id="PTHR14140">
    <property type="entry name" value="E3 UBIQUITIN-PROTEIN LIGASE UHRF-RELATED"/>
    <property type="match status" value="1"/>
</dbReference>
<dbReference type="InterPro" id="IPR036987">
    <property type="entry name" value="SRA-YDG_sf"/>
</dbReference>
<feature type="region of interest" description="Disordered" evidence="15">
    <location>
        <begin position="420"/>
        <end position="500"/>
    </location>
</feature>
<evidence type="ECO:0000259" key="16">
    <source>
        <dbReference type="PROSITE" id="PS50089"/>
    </source>
</evidence>
<organism evidence="18 19">
    <name type="scientific">Acer yangbiense</name>
    <dbReference type="NCBI Taxonomy" id="1000413"/>
    <lineage>
        <taxon>Eukaryota</taxon>
        <taxon>Viridiplantae</taxon>
        <taxon>Streptophyta</taxon>
        <taxon>Embryophyta</taxon>
        <taxon>Tracheophyta</taxon>
        <taxon>Spermatophyta</taxon>
        <taxon>Magnoliopsida</taxon>
        <taxon>eudicotyledons</taxon>
        <taxon>Gunneridae</taxon>
        <taxon>Pentapetalae</taxon>
        <taxon>rosids</taxon>
        <taxon>malvids</taxon>
        <taxon>Sapindales</taxon>
        <taxon>Sapindaceae</taxon>
        <taxon>Hippocastanoideae</taxon>
        <taxon>Acereae</taxon>
        <taxon>Acer</taxon>
    </lineage>
</organism>
<dbReference type="EC" id="2.3.2.27" evidence="3"/>
<dbReference type="InterPro" id="IPR003105">
    <property type="entry name" value="SRA_YDG"/>
</dbReference>
<keyword evidence="4" id="KW-0808">Transferase</keyword>
<dbReference type="PROSITE" id="PS50089">
    <property type="entry name" value="ZF_RING_2"/>
    <property type="match status" value="1"/>
</dbReference>
<keyword evidence="8" id="KW-0833">Ubl conjugation pathway</keyword>
<dbReference type="Gene3D" id="3.30.40.10">
    <property type="entry name" value="Zinc/RING finger domain, C3HC4 (zinc finger)"/>
    <property type="match status" value="1"/>
</dbReference>
<dbReference type="EMBL" id="VAHF01000011">
    <property type="protein sequence ID" value="TXG51380.1"/>
    <property type="molecule type" value="Genomic_DNA"/>
</dbReference>
<dbReference type="SMART" id="SM00466">
    <property type="entry name" value="SRA"/>
    <property type="match status" value="1"/>
</dbReference>
<evidence type="ECO:0000256" key="9">
    <source>
        <dbReference type="ARBA" id="ARBA00022833"/>
    </source>
</evidence>
<keyword evidence="12 14" id="KW-0539">Nucleus</keyword>
<keyword evidence="19" id="KW-1185">Reference proteome</keyword>
<evidence type="ECO:0000256" key="2">
    <source>
        <dbReference type="ARBA" id="ARBA00004906"/>
    </source>
</evidence>
<dbReference type="Pfam" id="PF13445">
    <property type="entry name" value="zf-RING_UBOX"/>
    <property type="match status" value="1"/>
</dbReference>
<feature type="compositionally biased region" description="Basic and acidic residues" evidence="15">
    <location>
        <begin position="450"/>
        <end position="468"/>
    </location>
</feature>
<evidence type="ECO:0000256" key="13">
    <source>
        <dbReference type="PROSITE-ProRule" id="PRU00175"/>
    </source>
</evidence>
<keyword evidence="6" id="KW-0677">Repeat</keyword>
<dbReference type="GO" id="GO:0008270">
    <property type="term" value="F:zinc ion binding"/>
    <property type="evidence" value="ECO:0007669"/>
    <property type="project" value="UniProtKB-KW"/>
</dbReference>
<reference evidence="19" key="1">
    <citation type="journal article" date="2019" name="Gigascience">
        <title>De novo genome assembly of the endangered Acer yangbiense, a plant species with extremely small populations endemic to Yunnan Province, China.</title>
        <authorList>
            <person name="Yang J."/>
            <person name="Wariss H.M."/>
            <person name="Tao L."/>
            <person name="Zhang R."/>
            <person name="Yun Q."/>
            <person name="Hollingsworth P."/>
            <person name="Dao Z."/>
            <person name="Luo G."/>
            <person name="Guo H."/>
            <person name="Ma Y."/>
            <person name="Sun W."/>
        </authorList>
    </citation>
    <scope>NUCLEOTIDE SEQUENCE [LARGE SCALE GENOMIC DNA]</scope>
    <source>
        <strain evidence="19">cv. Malutang</strain>
    </source>
</reference>
<dbReference type="GO" id="GO:0003677">
    <property type="term" value="F:DNA binding"/>
    <property type="evidence" value="ECO:0007669"/>
    <property type="project" value="UniProtKB-KW"/>
</dbReference>
<dbReference type="InterPro" id="IPR001841">
    <property type="entry name" value="Znf_RING"/>
</dbReference>
<dbReference type="GO" id="GO:0005634">
    <property type="term" value="C:nucleus"/>
    <property type="evidence" value="ECO:0007669"/>
    <property type="project" value="UniProtKB-SubCell"/>
</dbReference>
<name>A0A5C7H315_9ROSI</name>
<feature type="region of interest" description="Disordered" evidence="15">
    <location>
        <begin position="238"/>
        <end position="304"/>
    </location>
</feature>
<keyword evidence="7 13" id="KW-0863">Zinc-finger</keyword>
<dbReference type="SUPFAM" id="SSF57850">
    <property type="entry name" value="RING/U-box"/>
    <property type="match status" value="1"/>
</dbReference>
<dbReference type="GO" id="GO:0061630">
    <property type="term" value="F:ubiquitin protein ligase activity"/>
    <property type="evidence" value="ECO:0007669"/>
    <property type="project" value="UniProtKB-EC"/>
</dbReference>
<feature type="domain" description="YDG" evidence="17">
    <location>
        <begin position="82"/>
        <end position="230"/>
    </location>
</feature>
<evidence type="ECO:0000256" key="12">
    <source>
        <dbReference type="ARBA" id="ARBA00023242"/>
    </source>
</evidence>
<evidence type="ECO:0000256" key="7">
    <source>
        <dbReference type="ARBA" id="ARBA00022771"/>
    </source>
</evidence>
<feature type="compositionally biased region" description="Basic and acidic residues" evidence="15">
    <location>
        <begin position="948"/>
        <end position="959"/>
    </location>
</feature>
<proteinExistence type="predicted"/>
<evidence type="ECO:0000256" key="14">
    <source>
        <dbReference type="PROSITE-ProRule" id="PRU00358"/>
    </source>
</evidence>
<dbReference type="SMART" id="SM00184">
    <property type="entry name" value="RING"/>
    <property type="match status" value="1"/>
</dbReference>
<keyword evidence="11" id="KW-0238">DNA-binding</keyword>
<evidence type="ECO:0000256" key="6">
    <source>
        <dbReference type="ARBA" id="ARBA00022737"/>
    </source>
</evidence>
<dbReference type="PROSITE" id="PS51015">
    <property type="entry name" value="YDG"/>
    <property type="match status" value="1"/>
</dbReference>
<evidence type="ECO:0000256" key="1">
    <source>
        <dbReference type="ARBA" id="ARBA00000900"/>
    </source>
</evidence>
<feature type="compositionally biased region" description="Polar residues" evidence="15">
    <location>
        <begin position="936"/>
        <end position="946"/>
    </location>
</feature>
<feature type="domain" description="RING-type" evidence="16">
    <location>
        <begin position="332"/>
        <end position="388"/>
    </location>
</feature>
<keyword evidence="5" id="KW-0479">Metal-binding</keyword>
<dbReference type="Proteomes" id="UP000323000">
    <property type="component" value="Chromosome 11"/>
</dbReference>
<feature type="compositionally biased region" description="Basic and acidic residues" evidence="15">
    <location>
        <begin position="969"/>
        <end position="995"/>
    </location>
</feature>
<sequence>MASQPRINSALVAAIRMAKLSKSTIAGPTEVHQYKQNEDRPDKAYTTERAQKAGKANAASGKIFVTVPPDHFGPIPAENDPQRHQGVLVGECWEDRMECRQWGAHLPHVSGIAGQSGYGAQSVALSGGYQDDEDHGEWFLYTGSGGRDLSGNKRTNKDQSFDQKFEKMNEALRVSCKKGYPVRVVRSHKEKRSSYAPEKGVRYDGVYRIEKCWRKPGIQGFKVCRYLFVRCDNEPAPWTSDEYGDRPRPLPSVKELKDKKLKDITDTTDRKESPSWDFDEEDGRWKWKKPPPLSQKRRVETGNPEDWKRSRKIIRQAQNSSVRDKLLKEFSCLICSQVMSLPITTPCGHNFCKVCLEGAFAGKTLVRERSRGGRTLRSQKNIMLCPSCPTDISDFLQNLQVNRELMDVIESLKCKTEEIAEDPVADLSEEENSDPADETEAERACKRKKVDTNPEGVKEAEGAQKEDSPSSTLQIQTSDEDLKDSESGNQGKSHQPIAINPFIGVNSGSYEANKGKMLGVGPPNGLDIGNVSGNKVGPKLGRWKRWAKDGVQMESGLEDKVQLGKRTVLVEVGFDSRDSKLAKVDERLRGASNVISTAYYPDIIFLIETKTDRFRMENVRVKLGFSGDFNEILDESEKLGGVQRLSAQIHEFRSTSDDYGLQDIAFVSTSLSPSSFFFFEKCWADSADCAKIVKEAWSKSGNQNNIQGLVSSIRSLASIKSGYHLEMSLGLNPRPLGLSLNDSWWKYLWRIKIPAEVKLLLWRASHDWVPVYCNLAKRADPGGISLKNVPWIPPKGNLFKVNTDVAIDAGVGRVGFGIIIRDMEGSVMASSLQLVRSASTRQSFKVSASNFKGSKVIAGIVHHLDFRSPPYVRVDLFRFRSQRRLVVQTSDGDSEVKGYASGRKLMILILKLRRMPRHGSTRSRKNQVAADEEDSPSSILQIPSSDEISEKAGGVKDDLPNPAIECEEAERACKRKKADDTEAVKESEGAQKEDSPYSTLQIQSSDEDLY</sequence>
<dbReference type="SUPFAM" id="SSF88697">
    <property type="entry name" value="PUA domain-like"/>
    <property type="match status" value="1"/>
</dbReference>
<evidence type="ECO:0000256" key="11">
    <source>
        <dbReference type="ARBA" id="ARBA00023125"/>
    </source>
</evidence>
<evidence type="ECO:0000256" key="15">
    <source>
        <dbReference type="SAM" id="MobiDB-lite"/>
    </source>
</evidence>
<dbReference type="InterPro" id="IPR027370">
    <property type="entry name" value="Znf-RING_euk"/>
</dbReference>
<evidence type="ECO:0000256" key="3">
    <source>
        <dbReference type="ARBA" id="ARBA00012483"/>
    </source>
</evidence>
<gene>
    <name evidence="18" type="ORF">EZV62_023904</name>
</gene>
<dbReference type="PROSITE" id="PS00518">
    <property type="entry name" value="ZF_RING_1"/>
    <property type="match status" value="1"/>
</dbReference>
<protein>
    <recommendedName>
        <fullName evidence="3">RING-type E3 ubiquitin transferase</fullName>
        <ecNumber evidence="3">2.3.2.27</ecNumber>
    </recommendedName>
</protein>
<dbReference type="OrthoDB" id="2270193at2759"/>
<comment type="catalytic activity">
    <reaction evidence="1">
        <text>S-ubiquitinyl-[E2 ubiquitin-conjugating enzyme]-L-cysteine + [acceptor protein]-L-lysine = [E2 ubiquitin-conjugating enzyme]-L-cysteine + N(6)-ubiquitinyl-[acceptor protein]-L-lysine.</text>
        <dbReference type="EC" id="2.3.2.27"/>
    </reaction>
</comment>
<comment type="pathway">
    <text evidence="2">Protein modification; protein ubiquitination.</text>
</comment>
<dbReference type="InterPro" id="IPR015947">
    <property type="entry name" value="PUA-like_sf"/>
</dbReference>
<evidence type="ECO:0000256" key="5">
    <source>
        <dbReference type="ARBA" id="ARBA00022723"/>
    </source>
</evidence>
<comment type="caution">
    <text evidence="18">The sequence shown here is derived from an EMBL/GenBank/DDBJ whole genome shotgun (WGS) entry which is preliminary data.</text>
</comment>